<organism evidence="3 4">
    <name type="scientific">Phakopsora pachyrhizi</name>
    <name type="common">Asian soybean rust disease fungus</name>
    <dbReference type="NCBI Taxonomy" id="170000"/>
    <lineage>
        <taxon>Eukaryota</taxon>
        <taxon>Fungi</taxon>
        <taxon>Dikarya</taxon>
        <taxon>Basidiomycota</taxon>
        <taxon>Pucciniomycotina</taxon>
        <taxon>Pucciniomycetes</taxon>
        <taxon>Pucciniales</taxon>
        <taxon>Phakopsoraceae</taxon>
        <taxon>Phakopsora</taxon>
    </lineage>
</organism>
<feature type="compositionally biased region" description="Pro residues" evidence="1">
    <location>
        <begin position="91"/>
        <end position="106"/>
    </location>
</feature>
<reference evidence="3" key="1">
    <citation type="submission" date="2022-06" db="EMBL/GenBank/DDBJ databases">
        <authorList>
            <consortium name="SYNGENTA / RWTH Aachen University"/>
        </authorList>
    </citation>
    <scope>NUCLEOTIDE SEQUENCE</scope>
</reference>
<dbReference type="AlphaFoldDB" id="A0AAV0BAL2"/>
<gene>
    <name evidence="3" type="ORF">PPACK8108_LOCUS15918</name>
</gene>
<protein>
    <submittedName>
        <fullName evidence="3">Uncharacterized protein</fullName>
    </submittedName>
</protein>
<proteinExistence type="predicted"/>
<keyword evidence="4" id="KW-1185">Reference proteome</keyword>
<feature type="compositionally biased region" description="Pro residues" evidence="1">
    <location>
        <begin position="145"/>
        <end position="163"/>
    </location>
</feature>
<evidence type="ECO:0000256" key="2">
    <source>
        <dbReference type="SAM" id="SignalP"/>
    </source>
</evidence>
<sequence>MRSFVTCALLILFFQLIVSSPIEQSSEKQIRRPPPPPPPPVRRPPPPPHSGRPHPRDTGNKDNHQNEKRYGVEASQEQLSEKLIRRIASPQRPPVRRPPPPPSPGRPRPRDTGNKDNHQNEKRYGVEASQEQLSEKLIRRIASPQRPPVRRPTPPPPSGRPRQ</sequence>
<feature type="compositionally biased region" description="Basic and acidic residues" evidence="1">
    <location>
        <begin position="54"/>
        <end position="71"/>
    </location>
</feature>
<name>A0AAV0BAL2_PHAPC</name>
<evidence type="ECO:0000313" key="3">
    <source>
        <dbReference type="EMBL" id="CAH7682806.1"/>
    </source>
</evidence>
<feature type="compositionally biased region" description="Basic and acidic residues" evidence="1">
    <location>
        <begin position="108"/>
        <end position="125"/>
    </location>
</feature>
<dbReference type="PRINTS" id="PR01217">
    <property type="entry name" value="PRICHEXTENSN"/>
</dbReference>
<evidence type="ECO:0000313" key="4">
    <source>
        <dbReference type="Proteomes" id="UP001153365"/>
    </source>
</evidence>
<feature type="chain" id="PRO_5043818623" evidence="2">
    <location>
        <begin position="20"/>
        <end position="163"/>
    </location>
</feature>
<feature type="signal peptide" evidence="2">
    <location>
        <begin position="1"/>
        <end position="19"/>
    </location>
</feature>
<feature type="region of interest" description="Disordered" evidence="1">
    <location>
        <begin position="21"/>
        <end position="163"/>
    </location>
</feature>
<evidence type="ECO:0000256" key="1">
    <source>
        <dbReference type="SAM" id="MobiDB-lite"/>
    </source>
</evidence>
<feature type="compositionally biased region" description="Pro residues" evidence="1">
    <location>
        <begin position="32"/>
        <end position="50"/>
    </location>
</feature>
<dbReference type="EMBL" id="CALTRL010004292">
    <property type="protein sequence ID" value="CAH7682806.1"/>
    <property type="molecule type" value="Genomic_DNA"/>
</dbReference>
<comment type="caution">
    <text evidence="3">The sequence shown here is derived from an EMBL/GenBank/DDBJ whole genome shotgun (WGS) entry which is preliminary data.</text>
</comment>
<keyword evidence="2" id="KW-0732">Signal</keyword>
<accession>A0AAV0BAL2</accession>
<dbReference type="Proteomes" id="UP001153365">
    <property type="component" value="Unassembled WGS sequence"/>
</dbReference>